<evidence type="ECO:0000256" key="6">
    <source>
        <dbReference type="ARBA" id="ARBA00023136"/>
    </source>
</evidence>
<name>A0A346Y0Q4_9ACTN</name>
<dbReference type="KEGG" id="euz:DVS28_a3376"/>
<dbReference type="GO" id="GO:0005886">
    <property type="term" value="C:plasma membrane"/>
    <property type="evidence" value="ECO:0007669"/>
    <property type="project" value="UniProtKB-SubCell"/>
</dbReference>
<feature type="transmembrane region" description="Helical" evidence="8">
    <location>
        <begin position="37"/>
        <end position="54"/>
    </location>
</feature>
<evidence type="ECO:0000256" key="8">
    <source>
        <dbReference type="SAM" id="Phobius"/>
    </source>
</evidence>
<keyword evidence="6 8" id="KW-0472">Membrane</keyword>
<evidence type="ECO:0000256" key="3">
    <source>
        <dbReference type="ARBA" id="ARBA00022475"/>
    </source>
</evidence>
<feature type="transmembrane region" description="Helical" evidence="8">
    <location>
        <begin position="108"/>
        <end position="129"/>
    </location>
</feature>
<dbReference type="Proteomes" id="UP000264006">
    <property type="component" value="Chromosome"/>
</dbReference>
<organism evidence="9 10">
    <name type="scientific">Euzebya pacifica</name>
    <dbReference type="NCBI Taxonomy" id="1608957"/>
    <lineage>
        <taxon>Bacteria</taxon>
        <taxon>Bacillati</taxon>
        <taxon>Actinomycetota</taxon>
        <taxon>Nitriliruptoria</taxon>
        <taxon>Euzebyales</taxon>
    </lineage>
</organism>
<dbReference type="GO" id="GO:0008324">
    <property type="term" value="F:monoatomic cation transmembrane transporter activity"/>
    <property type="evidence" value="ECO:0007669"/>
    <property type="project" value="InterPro"/>
</dbReference>
<proteinExistence type="inferred from homology"/>
<feature type="compositionally biased region" description="Acidic residues" evidence="7">
    <location>
        <begin position="182"/>
        <end position="196"/>
    </location>
</feature>
<feature type="region of interest" description="Disordered" evidence="7">
    <location>
        <begin position="170"/>
        <end position="196"/>
    </location>
</feature>
<keyword evidence="10" id="KW-1185">Reference proteome</keyword>
<sequence length="196" mass="20864">MMDPEHRTAGTSALGIVAQVSVLVAFWVVLWGSITPGTVLTGILLSVLLLRGGAAHPVPVRPVRILRLLWTLVIEVGLANIAMARAVFRGPERSVERRLRVSLRTVGAGLDAAIALAVTLTPGTIAVGLERRPGKPTVLRLHVLDGTVEGTAASVHRIERRIQEAFGVDDGRVSPLAPGSEPVEEEFDDTPEEALT</sequence>
<feature type="transmembrane region" description="Helical" evidence="8">
    <location>
        <begin position="66"/>
        <end position="88"/>
    </location>
</feature>
<keyword evidence="3" id="KW-1003">Cell membrane</keyword>
<dbReference type="PANTHER" id="PTHR34584">
    <property type="entry name" value="NA(+)/H(+) ANTIPORTER SUBUNIT E1"/>
    <property type="match status" value="1"/>
</dbReference>
<feature type="transmembrane region" description="Helical" evidence="8">
    <location>
        <begin position="12"/>
        <end position="31"/>
    </location>
</feature>
<evidence type="ECO:0000313" key="9">
    <source>
        <dbReference type="EMBL" id="AXV08051.1"/>
    </source>
</evidence>
<reference evidence="9 10" key="1">
    <citation type="submission" date="2018-09" db="EMBL/GenBank/DDBJ databases">
        <title>Complete genome sequence of Euzebya sp. DY32-46 isolated from seawater of Pacific Ocean.</title>
        <authorList>
            <person name="Xu L."/>
            <person name="Wu Y.-H."/>
            <person name="Xu X.-W."/>
        </authorList>
    </citation>
    <scope>NUCLEOTIDE SEQUENCE [LARGE SCALE GENOMIC DNA]</scope>
    <source>
        <strain evidence="9 10">DY32-46</strain>
    </source>
</reference>
<evidence type="ECO:0000256" key="2">
    <source>
        <dbReference type="ARBA" id="ARBA00006228"/>
    </source>
</evidence>
<dbReference type="InterPro" id="IPR002758">
    <property type="entry name" value="Cation_antiport_E"/>
</dbReference>
<evidence type="ECO:0000256" key="5">
    <source>
        <dbReference type="ARBA" id="ARBA00022989"/>
    </source>
</evidence>
<comment type="subcellular location">
    <subcellularLocation>
        <location evidence="1">Cell membrane</location>
        <topology evidence="1">Multi-pass membrane protein</topology>
    </subcellularLocation>
</comment>
<evidence type="ECO:0000313" key="10">
    <source>
        <dbReference type="Proteomes" id="UP000264006"/>
    </source>
</evidence>
<protein>
    <recommendedName>
        <fullName evidence="11">Na+/H+ antiporter subunit E</fullName>
    </recommendedName>
</protein>
<evidence type="ECO:0000256" key="4">
    <source>
        <dbReference type="ARBA" id="ARBA00022692"/>
    </source>
</evidence>
<evidence type="ECO:0008006" key="11">
    <source>
        <dbReference type="Google" id="ProtNLM"/>
    </source>
</evidence>
<evidence type="ECO:0000256" key="7">
    <source>
        <dbReference type="SAM" id="MobiDB-lite"/>
    </source>
</evidence>
<comment type="similarity">
    <text evidence="2">Belongs to the CPA3 antiporters (TC 2.A.63) subunit E family.</text>
</comment>
<keyword evidence="4 8" id="KW-0812">Transmembrane</keyword>
<gene>
    <name evidence="9" type="ORF">DVS28_a3376</name>
</gene>
<evidence type="ECO:0000256" key="1">
    <source>
        <dbReference type="ARBA" id="ARBA00004651"/>
    </source>
</evidence>
<dbReference type="EMBL" id="CP031165">
    <property type="protein sequence ID" value="AXV08051.1"/>
    <property type="molecule type" value="Genomic_DNA"/>
</dbReference>
<dbReference type="OrthoDB" id="3556991at2"/>
<dbReference type="AlphaFoldDB" id="A0A346Y0Q4"/>
<keyword evidence="5 8" id="KW-1133">Transmembrane helix</keyword>
<dbReference type="PANTHER" id="PTHR34584:SF1">
    <property type="entry name" value="NA(+)_H(+) ANTIPORTER SUBUNIT E1"/>
    <property type="match status" value="1"/>
</dbReference>
<accession>A0A346Y0Q4</accession>
<dbReference type="Pfam" id="PF01899">
    <property type="entry name" value="MNHE"/>
    <property type="match status" value="1"/>
</dbReference>